<sequence>MNKIGRVTVNYQTDTSNKVIRIIKNDVEVTKEVIISTNLPVRRSLHGLLGMPSSSILIMDSLVIFQSFILVFLLRLIFHFHLDIMIQFPLKRPRAPSLLLIRSRTRCRPATKHPPERRILQKRHARHHPRPILITHSRERHITEDRG</sequence>
<dbReference type="EMBL" id="BTSX01000004">
    <property type="protein sequence ID" value="GMS96719.1"/>
    <property type="molecule type" value="Genomic_DNA"/>
</dbReference>
<evidence type="ECO:0000256" key="1">
    <source>
        <dbReference type="SAM" id="Phobius"/>
    </source>
</evidence>
<organism evidence="2 3">
    <name type="scientific">Pristionchus entomophagus</name>
    <dbReference type="NCBI Taxonomy" id="358040"/>
    <lineage>
        <taxon>Eukaryota</taxon>
        <taxon>Metazoa</taxon>
        <taxon>Ecdysozoa</taxon>
        <taxon>Nematoda</taxon>
        <taxon>Chromadorea</taxon>
        <taxon>Rhabditida</taxon>
        <taxon>Rhabditina</taxon>
        <taxon>Diplogasteromorpha</taxon>
        <taxon>Diplogasteroidea</taxon>
        <taxon>Neodiplogasteridae</taxon>
        <taxon>Pristionchus</taxon>
    </lineage>
</organism>
<feature type="transmembrane region" description="Helical" evidence="1">
    <location>
        <begin position="56"/>
        <end position="78"/>
    </location>
</feature>
<accession>A0AAV5TQM3</accession>
<keyword evidence="3" id="KW-1185">Reference proteome</keyword>
<evidence type="ECO:0008006" key="4">
    <source>
        <dbReference type="Google" id="ProtNLM"/>
    </source>
</evidence>
<name>A0AAV5TQM3_9BILA</name>
<evidence type="ECO:0000313" key="3">
    <source>
        <dbReference type="Proteomes" id="UP001432027"/>
    </source>
</evidence>
<keyword evidence="1" id="KW-0812">Transmembrane</keyword>
<evidence type="ECO:0000313" key="2">
    <source>
        <dbReference type="EMBL" id="GMS96719.1"/>
    </source>
</evidence>
<keyword evidence="1" id="KW-1133">Transmembrane helix</keyword>
<dbReference type="AlphaFoldDB" id="A0AAV5TQM3"/>
<protein>
    <recommendedName>
        <fullName evidence="4">G protein-coupled receptor</fullName>
    </recommendedName>
</protein>
<comment type="caution">
    <text evidence="2">The sequence shown here is derived from an EMBL/GenBank/DDBJ whole genome shotgun (WGS) entry which is preliminary data.</text>
</comment>
<reference evidence="2" key="1">
    <citation type="submission" date="2023-10" db="EMBL/GenBank/DDBJ databases">
        <title>Genome assembly of Pristionchus species.</title>
        <authorList>
            <person name="Yoshida K."/>
            <person name="Sommer R.J."/>
        </authorList>
    </citation>
    <scope>NUCLEOTIDE SEQUENCE</scope>
    <source>
        <strain evidence="2">RS0144</strain>
    </source>
</reference>
<dbReference type="Proteomes" id="UP001432027">
    <property type="component" value="Unassembled WGS sequence"/>
</dbReference>
<gene>
    <name evidence="2" type="ORF">PENTCL1PPCAC_18894</name>
</gene>
<proteinExistence type="predicted"/>
<keyword evidence="1" id="KW-0472">Membrane</keyword>